<accession>X6N9U7</accession>
<feature type="coiled-coil region" evidence="1">
    <location>
        <begin position="97"/>
        <end position="218"/>
    </location>
</feature>
<evidence type="ECO:0000256" key="1">
    <source>
        <dbReference type="SAM" id="Coils"/>
    </source>
</evidence>
<keyword evidence="1" id="KW-0175">Coiled coil</keyword>
<feature type="coiled-coil region" evidence="1">
    <location>
        <begin position="277"/>
        <end position="304"/>
    </location>
</feature>
<reference evidence="2 3" key="1">
    <citation type="journal article" date="2013" name="Curr. Biol.">
        <title>The Genome of the Foraminiferan Reticulomyxa filosa.</title>
        <authorList>
            <person name="Glockner G."/>
            <person name="Hulsmann N."/>
            <person name="Schleicher M."/>
            <person name="Noegel A.A."/>
            <person name="Eichinger L."/>
            <person name="Gallinger C."/>
            <person name="Pawlowski J."/>
            <person name="Sierra R."/>
            <person name="Euteneuer U."/>
            <person name="Pillet L."/>
            <person name="Moustafa A."/>
            <person name="Platzer M."/>
            <person name="Groth M."/>
            <person name="Szafranski K."/>
            <person name="Schliwa M."/>
        </authorList>
    </citation>
    <scope>NUCLEOTIDE SEQUENCE [LARGE SCALE GENOMIC DNA]</scope>
</reference>
<feature type="coiled-coil region" evidence="1">
    <location>
        <begin position="449"/>
        <end position="512"/>
    </location>
</feature>
<gene>
    <name evidence="2" type="ORF">RFI_15129</name>
</gene>
<evidence type="ECO:0000313" key="3">
    <source>
        <dbReference type="Proteomes" id="UP000023152"/>
    </source>
</evidence>
<proteinExistence type="predicted"/>
<dbReference type="EMBL" id="ASPP01011054">
    <property type="protein sequence ID" value="ETO22077.1"/>
    <property type="molecule type" value="Genomic_DNA"/>
</dbReference>
<organism evidence="2 3">
    <name type="scientific">Reticulomyxa filosa</name>
    <dbReference type="NCBI Taxonomy" id="46433"/>
    <lineage>
        <taxon>Eukaryota</taxon>
        <taxon>Sar</taxon>
        <taxon>Rhizaria</taxon>
        <taxon>Retaria</taxon>
        <taxon>Foraminifera</taxon>
        <taxon>Monothalamids</taxon>
        <taxon>Reticulomyxidae</taxon>
        <taxon>Reticulomyxa</taxon>
    </lineage>
</organism>
<comment type="caution">
    <text evidence="2">The sequence shown here is derived from an EMBL/GenBank/DDBJ whole genome shotgun (WGS) entry which is preliminary data.</text>
</comment>
<dbReference type="OMA" id="NAKIHFT"/>
<name>X6N9U7_RETFI</name>
<sequence>MSHKPEKFRKSSRTQSQVFKHVIDARLKFLSKEVISYLSTSHLDETIQILSKSEETQKFVVERIIEIIQEKLQNEKESTILQLVEENQLLIHSIQQYKNQESSIINLKNDKKQIEAALKTTQTSHNELEKHLQQTERGLQEKTKITKEMGSYKYEMESCKKQLEALKAKVMEGHGDFDTLKSINETLKAENIMMEKELNSTKEELEKKKELIEKLNYSLMISETERLTLKDSYKELSGNVHQIKETQQNQVQEINPFTSFASQLRHLQSEEVTNVKIKELHQQCEDQAKEIDLLTNKLKTTMEDSHALRVFFIVCASFTQKILKNSQLEKEVSKTGNLTNKNHELYEQLKLEQELNQKYSNEMEQLRNTLYVSFIANYFYHYMFYFDHVKNAIDTTKSEAIQKQFIDLKKYYQSLVDQNISQLKEEFEVFLWENTRTLFIFSTFLDLRMKDVKEEYEETLASIHTAAEEKLADTQKEMSTELEMTTQELKSAKEANYKYEHLTAEFEKQLEEIVASNAALMEDLNHKQTEIEVLRQI</sequence>
<evidence type="ECO:0000313" key="2">
    <source>
        <dbReference type="EMBL" id="ETO22077.1"/>
    </source>
</evidence>
<feature type="coiled-coil region" evidence="1">
    <location>
        <begin position="342"/>
        <end position="369"/>
    </location>
</feature>
<dbReference type="AlphaFoldDB" id="X6N9U7"/>
<keyword evidence="3" id="KW-1185">Reference proteome</keyword>
<dbReference type="Proteomes" id="UP000023152">
    <property type="component" value="Unassembled WGS sequence"/>
</dbReference>
<protein>
    <submittedName>
        <fullName evidence="2">Viral A-type inclusion protein</fullName>
    </submittedName>
</protein>